<accession>A0A4R3LCI3</accession>
<dbReference type="Proteomes" id="UP000294599">
    <property type="component" value="Unassembled WGS sequence"/>
</dbReference>
<dbReference type="InterPro" id="IPR045920">
    <property type="entry name" value="DUF6339"/>
</dbReference>
<dbReference type="EMBL" id="SMAF01000012">
    <property type="protein sequence ID" value="TCS97589.1"/>
    <property type="molecule type" value="Genomic_DNA"/>
</dbReference>
<evidence type="ECO:0000313" key="1">
    <source>
        <dbReference type="EMBL" id="TCS97589.1"/>
    </source>
</evidence>
<reference evidence="1 2" key="1">
    <citation type="submission" date="2019-03" db="EMBL/GenBank/DDBJ databases">
        <title>Genomic Encyclopedia of Type Strains, Phase IV (KMG-IV): sequencing the most valuable type-strain genomes for metagenomic binning, comparative biology and taxonomic classification.</title>
        <authorList>
            <person name="Goeker M."/>
        </authorList>
    </citation>
    <scope>NUCLEOTIDE SEQUENCE [LARGE SCALE GENOMIC DNA]</scope>
    <source>
        <strain evidence="1 2">DSM 21944</strain>
    </source>
</reference>
<proteinExistence type="predicted"/>
<dbReference type="RefSeq" id="WP_123523055.1">
    <property type="nucleotide sequence ID" value="NZ_JBHLWF010000014.1"/>
</dbReference>
<dbReference type="OrthoDB" id="6198893at2"/>
<sequence>MSKLLYVGQQTADLLSDNIEEHLNRYLESGFEDLESSGDWRIPLSIEADLKPLEELIPDKGPDAEVKNSMLVGLTLASLTPSLARENRIWIRLSHIEGIAYARERWLRNVPQERMAQAVRTHFFASTWTQCRDDHAISRLWWNHHIAAAIQPDDPEQALRLILSRADIRSNLVERARVGTRLPLAKAIVKRLERDAQLAASESAFRNFMKALNIRAAGAQLEMWDEERMDRFIEQCAE</sequence>
<comment type="caution">
    <text evidence="1">The sequence shown here is derived from an EMBL/GenBank/DDBJ whole genome shotgun (WGS) entry which is preliminary data.</text>
</comment>
<dbReference type="Pfam" id="PF19866">
    <property type="entry name" value="DUF6339"/>
    <property type="match status" value="1"/>
</dbReference>
<gene>
    <name evidence="1" type="ORF">EDC25_11271</name>
</gene>
<organism evidence="1 2">
    <name type="scientific">Pseudofulvimonas gallinarii</name>
    <dbReference type="NCBI Taxonomy" id="634155"/>
    <lineage>
        <taxon>Bacteria</taxon>
        <taxon>Pseudomonadati</taxon>
        <taxon>Pseudomonadota</taxon>
        <taxon>Gammaproteobacteria</taxon>
        <taxon>Lysobacterales</taxon>
        <taxon>Rhodanobacteraceae</taxon>
        <taxon>Pseudofulvimonas</taxon>
    </lineage>
</organism>
<keyword evidence="2" id="KW-1185">Reference proteome</keyword>
<protein>
    <submittedName>
        <fullName evidence="1">Uncharacterized protein</fullName>
    </submittedName>
</protein>
<evidence type="ECO:0000313" key="2">
    <source>
        <dbReference type="Proteomes" id="UP000294599"/>
    </source>
</evidence>
<dbReference type="AlphaFoldDB" id="A0A4R3LCI3"/>
<name>A0A4R3LCI3_9GAMM</name>